<proteinExistence type="predicted"/>
<organism evidence="1 2">
    <name type="scientific">Cryptolaemus montrouzieri</name>
    <dbReference type="NCBI Taxonomy" id="559131"/>
    <lineage>
        <taxon>Eukaryota</taxon>
        <taxon>Metazoa</taxon>
        <taxon>Ecdysozoa</taxon>
        <taxon>Arthropoda</taxon>
        <taxon>Hexapoda</taxon>
        <taxon>Insecta</taxon>
        <taxon>Pterygota</taxon>
        <taxon>Neoptera</taxon>
        <taxon>Endopterygota</taxon>
        <taxon>Coleoptera</taxon>
        <taxon>Polyphaga</taxon>
        <taxon>Cucujiformia</taxon>
        <taxon>Coccinelloidea</taxon>
        <taxon>Coccinellidae</taxon>
        <taxon>Scymninae</taxon>
        <taxon>Scymnini</taxon>
        <taxon>Cryptolaemus</taxon>
    </lineage>
</organism>
<evidence type="ECO:0000313" key="1">
    <source>
        <dbReference type="EMBL" id="KAL3270077.1"/>
    </source>
</evidence>
<comment type="caution">
    <text evidence="1">The sequence shown here is derived from an EMBL/GenBank/DDBJ whole genome shotgun (WGS) entry which is preliminary data.</text>
</comment>
<name>A0ABD2MUU7_9CUCU</name>
<dbReference type="AlphaFoldDB" id="A0ABD2MUU7"/>
<sequence>MLQVLAINRAEICCHKLIDCLLETYKNYEGSSDNDDESDNSSIEIYRALTKHLSIPQDNGNKEKPEEFTILTCDNENFLNMEKLLSYEEKNVEDLLETSVKIAPAMLGAHGVKVCKNS</sequence>
<keyword evidence="2" id="KW-1185">Reference proteome</keyword>
<dbReference type="EMBL" id="JABFTP020000021">
    <property type="protein sequence ID" value="KAL3270077.1"/>
    <property type="molecule type" value="Genomic_DNA"/>
</dbReference>
<reference evidence="1 2" key="1">
    <citation type="journal article" date="2021" name="BMC Biol.">
        <title>Horizontally acquired antibacterial genes associated with adaptive radiation of ladybird beetles.</title>
        <authorList>
            <person name="Li H.S."/>
            <person name="Tang X.F."/>
            <person name="Huang Y.H."/>
            <person name="Xu Z.Y."/>
            <person name="Chen M.L."/>
            <person name="Du X.Y."/>
            <person name="Qiu B.Y."/>
            <person name="Chen P.T."/>
            <person name="Zhang W."/>
            <person name="Slipinski A."/>
            <person name="Escalona H.E."/>
            <person name="Waterhouse R.M."/>
            <person name="Zwick A."/>
            <person name="Pang H."/>
        </authorList>
    </citation>
    <scope>NUCLEOTIDE SEQUENCE [LARGE SCALE GENOMIC DNA]</scope>
    <source>
        <strain evidence="1">SYSU2018</strain>
    </source>
</reference>
<accession>A0ABD2MUU7</accession>
<dbReference type="Proteomes" id="UP001516400">
    <property type="component" value="Unassembled WGS sequence"/>
</dbReference>
<feature type="non-terminal residue" evidence="1">
    <location>
        <position position="118"/>
    </location>
</feature>
<evidence type="ECO:0000313" key="2">
    <source>
        <dbReference type="Proteomes" id="UP001516400"/>
    </source>
</evidence>
<gene>
    <name evidence="1" type="ORF">HHI36_009135</name>
</gene>
<protein>
    <submittedName>
        <fullName evidence="1">Uncharacterized protein</fullName>
    </submittedName>
</protein>